<evidence type="ECO:0000256" key="1">
    <source>
        <dbReference type="SAM" id="Phobius"/>
    </source>
</evidence>
<dbReference type="Proteomes" id="UP000605259">
    <property type="component" value="Unassembled WGS sequence"/>
</dbReference>
<feature type="transmembrane region" description="Helical" evidence="1">
    <location>
        <begin position="201"/>
        <end position="224"/>
    </location>
</feature>
<name>A0A917AJQ4_9BACI</name>
<proteinExistence type="predicted"/>
<reference evidence="2" key="2">
    <citation type="submission" date="2020-09" db="EMBL/GenBank/DDBJ databases">
        <authorList>
            <person name="Sun Q."/>
            <person name="Zhou Y."/>
        </authorList>
    </citation>
    <scope>NUCLEOTIDE SEQUENCE</scope>
    <source>
        <strain evidence="2">CGMCC 1.12698</strain>
    </source>
</reference>
<feature type="transmembrane region" description="Helical" evidence="1">
    <location>
        <begin position="236"/>
        <end position="257"/>
    </location>
</feature>
<feature type="transmembrane region" description="Helical" evidence="1">
    <location>
        <begin position="107"/>
        <end position="132"/>
    </location>
</feature>
<dbReference type="PANTHER" id="PTHR36833:SF1">
    <property type="entry name" value="INTEGRAL MEMBRANE TRANSPORT PROTEIN"/>
    <property type="match status" value="1"/>
</dbReference>
<comment type="caution">
    <text evidence="2">The sequence shown here is derived from an EMBL/GenBank/DDBJ whole genome shotgun (WGS) entry which is preliminary data.</text>
</comment>
<keyword evidence="3" id="KW-1185">Reference proteome</keyword>
<feature type="transmembrane region" description="Helical" evidence="1">
    <location>
        <begin position="20"/>
        <end position="42"/>
    </location>
</feature>
<evidence type="ECO:0000313" key="2">
    <source>
        <dbReference type="EMBL" id="GGE57008.1"/>
    </source>
</evidence>
<dbReference type="Pfam" id="PF06182">
    <property type="entry name" value="ABC2_membrane_6"/>
    <property type="match status" value="1"/>
</dbReference>
<dbReference type="RefSeq" id="WP_188386789.1">
    <property type="nucleotide sequence ID" value="NZ_BMFK01000001.1"/>
</dbReference>
<keyword evidence="1" id="KW-0472">Membrane</keyword>
<protein>
    <recommendedName>
        <fullName evidence="4">ABC transporter permease</fullName>
    </recommendedName>
</protein>
<gene>
    <name evidence="2" type="ORF">GCM10007140_04150</name>
</gene>
<reference evidence="2" key="1">
    <citation type="journal article" date="2014" name="Int. J. Syst. Evol. Microbiol.">
        <title>Complete genome sequence of Corynebacterium casei LMG S-19264T (=DSM 44701T), isolated from a smear-ripened cheese.</title>
        <authorList>
            <consortium name="US DOE Joint Genome Institute (JGI-PGF)"/>
            <person name="Walter F."/>
            <person name="Albersmeier A."/>
            <person name="Kalinowski J."/>
            <person name="Ruckert C."/>
        </authorList>
    </citation>
    <scope>NUCLEOTIDE SEQUENCE</scope>
    <source>
        <strain evidence="2">CGMCC 1.12698</strain>
    </source>
</reference>
<sequence>MKYYLNMFFTLKGAYLKGRFSFHFNFIVEIIGVFASAGVWLAGIMFAMKKYGAIGGWEFPEILLLISLFYIAWALASILCLHLYSLITDVRTGNFVQYMVRPLPPLFYYIANTLPIHTIGMLLSSIGMFIWANTLLPIEYTWSTIFFLIYSILGGTAIIIGTFILNSSMAFRQVDTIMTFENVLNVSREMSRLPLFIYPPYLKWILVAIVPYGLVGYIPIHFILKKEIIDFPAFMIGLAPLIGFVYLGCTCYVWNYMMKKYDVTGS</sequence>
<dbReference type="InterPro" id="IPR010390">
    <property type="entry name" value="ABC-2_transporter-like"/>
</dbReference>
<dbReference type="AlphaFoldDB" id="A0A917AJQ4"/>
<dbReference type="PANTHER" id="PTHR36833">
    <property type="entry name" value="SLR0610 PROTEIN-RELATED"/>
    <property type="match status" value="1"/>
</dbReference>
<dbReference type="EMBL" id="BMFK01000001">
    <property type="protein sequence ID" value="GGE57008.1"/>
    <property type="molecule type" value="Genomic_DNA"/>
</dbReference>
<feature type="transmembrane region" description="Helical" evidence="1">
    <location>
        <begin position="62"/>
        <end position="87"/>
    </location>
</feature>
<keyword evidence="1" id="KW-0812">Transmembrane</keyword>
<accession>A0A917AJQ4</accession>
<keyword evidence="1" id="KW-1133">Transmembrane helix</keyword>
<evidence type="ECO:0008006" key="4">
    <source>
        <dbReference type="Google" id="ProtNLM"/>
    </source>
</evidence>
<evidence type="ECO:0000313" key="3">
    <source>
        <dbReference type="Proteomes" id="UP000605259"/>
    </source>
</evidence>
<organism evidence="2 3">
    <name type="scientific">Priestia taiwanensis</name>
    <dbReference type="NCBI Taxonomy" id="1347902"/>
    <lineage>
        <taxon>Bacteria</taxon>
        <taxon>Bacillati</taxon>
        <taxon>Bacillota</taxon>
        <taxon>Bacilli</taxon>
        <taxon>Bacillales</taxon>
        <taxon>Bacillaceae</taxon>
        <taxon>Priestia</taxon>
    </lineage>
</organism>
<feature type="transmembrane region" description="Helical" evidence="1">
    <location>
        <begin position="144"/>
        <end position="165"/>
    </location>
</feature>